<feature type="domain" description="NADP-dependent oxidoreductase" evidence="1">
    <location>
        <begin position="19"/>
        <end position="318"/>
    </location>
</feature>
<evidence type="ECO:0000313" key="2">
    <source>
        <dbReference type="EMBL" id="KAB7660122.1"/>
    </source>
</evidence>
<evidence type="ECO:0000259" key="1">
    <source>
        <dbReference type="Pfam" id="PF00248"/>
    </source>
</evidence>
<organism evidence="2 3">
    <name type="scientific">Sutterella seckii</name>
    <dbReference type="NCBI Taxonomy" id="1944635"/>
    <lineage>
        <taxon>Bacteria</taxon>
        <taxon>Pseudomonadati</taxon>
        <taxon>Pseudomonadota</taxon>
        <taxon>Betaproteobacteria</taxon>
        <taxon>Burkholderiales</taxon>
        <taxon>Sutterellaceae</taxon>
        <taxon>Sutterella</taxon>
    </lineage>
</organism>
<dbReference type="PANTHER" id="PTHR43147:SF2">
    <property type="entry name" value="NADP-DEPENDENT OXIDOREDUCTASE DOMAIN-CONTAINING PROTEIN"/>
    <property type="match status" value="1"/>
</dbReference>
<protein>
    <submittedName>
        <fullName evidence="2">Aldo/keto reductase</fullName>
    </submittedName>
</protein>
<gene>
    <name evidence="2" type="ORF">GBM95_06555</name>
</gene>
<accession>A0A6I1EXI2</accession>
<dbReference type="PRINTS" id="PR00069">
    <property type="entry name" value="ALDKETRDTASE"/>
</dbReference>
<name>A0A6I1EXI2_9BURK</name>
<proteinExistence type="predicted"/>
<evidence type="ECO:0000313" key="3">
    <source>
        <dbReference type="Proteomes" id="UP000430564"/>
    </source>
</evidence>
<dbReference type="Pfam" id="PF00248">
    <property type="entry name" value="Aldo_ket_red"/>
    <property type="match status" value="1"/>
</dbReference>
<dbReference type="Proteomes" id="UP000430564">
    <property type="component" value="Unassembled WGS sequence"/>
</dbReference>
<dbReference type="InterPro" id="IPR036812">
    <property type="entry name" value="NAD(P)_OxRdtase_dom_sf"/>
</dbReference>
<dbReference type="InterPro" id="IPR020471">
    <property type="entry name" value="AKR"/>
</dbReference>
<comment type="caution">
    <text evidence="2">The sequence shown here is derived from an EMBL/GenBank/DDBJ whole genome shotgun (WGS) entry which is preliminary data.</text>
</comment>
<dbReference type="AlphaFoldDB" id="A0A6I1EXI2"/>
<dbReference type="GO" id="GO:0016491">
    <property type="term" value="F:oxidoreductase activity"/>
    <property type="evidence" value="ECO:0007669"/>
    <property type="project" value="InterPro"/>
</dbReference>
<dbReference type="InterPro" id="IPR023210">
    <property type="entry name" value="NADP_OxRdtase_dom"/>
</dbReference>
<dbReference type="PANTHER" id="PTHR43147">
    <property type="entry name" value="PROTEIN TAS"/>
    <property type="match status" value="1"/>
</dbReference>
<dbReference type="CDD" id="cd19101">
    <property type="entry name" value="AKR_unchar"/>
    <property type="match status" value="1"/>
</dbReference>
<dbReference type="RefSeq" id="WP_152158372.1">
    <property type="nucleotide sequence ID" value="NZ_WEHX01000036.1"/>
</dbReference>
<dbReference type="EMBL" id="WEHX01000036">
    <property type="protein sequence ID" value="KAB7660122.1"/>
    <property type="molecule type" value="Genomic_DNA"/>
</dbReference>
<reference evidence="2 3" key="1">
    <citation type="submission" date="2019-10" db="EMBL/GenBank/DDBJ databases">
        <title>Genome diversity of Sutterella seckii.</title>
        <authorList>
            <person name="Chaplin A.V."/>
            <person name="Sokolova S.R."/>
            <person name="Mosin K.A."/>
            <person name="Ivanova E.L."/>
            <person name="Kochetkova T.O."/>
            <person name="Goltsov A.Y."/>
            <person name="Trofimov D.Y."/>
            <person name="Efimov B.A."/>
        </authorList>
    </citation>
    <scope>NUCLEOTIDE SEQUENCE [LARGE SCALE GENOMIC DNA]</scope>
    <source>
        <strain evidence="2 3">ASD393</strain>
    </source>
</reference>
<dbReference type="SUPFAM" id="SSF51430">
    <property type="entry name" value="NAD(P)-linked oxidoreductase"/>
    <property type="match status" value="1"/>
</dbReference>
<sequence>MTATIARYPLLPDYSCARVINGGWQLATGHALEKALDYSDAEKAFETLLDHGFDTFDCADIYTGVEEFYGRIIRSRRAAGLSLPKIHTKFVPDLKDLAHIDRAYVERIITRSLSRLGVERLDMVQFHWWDYEVPGMVDTAGYLVELQEKGLIRAISTTNFNAENLRRLVDAGIPVVTNQCQYSLLDRRPEKALVPLCRETGVKLICYGTVAGGFLSEKWLGVPQPDITKLENRSLVKYLLVIEDTLGWEGYQTLLRILARMKEETGLSIAALSTLYILGEPQVAAAVVGTRSSRHVADTLTLAGRELSADARSELDQFVRKFPQIAGDCFDAEREPGGKHRNIMRMNLMDSVTGK</sequence>
<dbReference type="OrthoDB" id="9772407at2"/>
<dbReference type="Gene3D" id="3.20.20.100">
    <property type="entry name" value="NADP-dependent oxidoreductase domain"/>
    <property type="match status" value="1"/>
</dbReference>